<evidence type="ECO:0000256" key="1">
    <source>
        <dbReference type="SAM" id="Phobius"/>
    </source>
</evidence>
<keyword evidence="1" id="KW-0812">Transmembrane</keyword>
<evidence type="ECO:0000313" key="2">
    <source>
        <dbReference type="EMBL" id="MDQ0454531.1"/>
    </source>
</evidence>
<evidence type="ECO:0000313" key="3">
    <source>
        <dbReference type="Proteomes" id="UP001235269"/>
    </source>
</evidence>
<dbReference type="EMBL" id="JAUSWH010000002">
    <property type="protein sequence ID" value="MDQ0454531.1"/>
    <property type="molecule type" value="Genomic_DNA"/>
</dbReference>
<sequence length="59" mass="6150">MSELSPAQEDESVEVSLKPVMILVFSLKIAVTALLLGNLALPSLLMSEPELAVAATTAP</sequence>
<dbReference type="RefSeq" id="WP_307156743.1">
    <property type="nucleotide sequence ID" value="NZ_JAUSWH010000002.1"/>
</dbReference>
<comment type="caution">
    <text evidence="2">The sequence shown here is derived from an EMBL/GenBank/DDBJ whole genome shotgun (WGS) entry which is preliminary data.</text>
</comment>
<proteinExistence type="predicted"/>
<keyword evidence="1" id="KW-0472">Membrane</keyword>
<gene>
    <name evidence="2" type="ORF">QO005_000858</name>
</gene>
<dbReference type="Proteomes" id="UP001235269">
    <property type="component" value="Unassembled WGS sequence"/>
</dbReference>
<accession>A0ABU0I8H0</accession>
<feature type="transmembrane region" description="Helical" evidence="1">
    <location>
        <begin position="20"/>
        <end position="41"/>
    </location>
</feature>
<keyword evidence="3" id="KW-1185">Reference proteome</keyword>
<protein>
    <recommendedName>
        <fullName evidence="4">Flagellar biosynthetic protein FliP</fullName>
    </recommendedName>
</protein>
<evidence type="ECO:0008006" key="4">
    <source>
        <dbReference type="Google" id="ProtNLM"/>
    </source>
</evidence>
<reference evidence="2 3" key="1">
    <citation type="submission" date="2023-07" db="EMBL/GenBank/DDBJ databases">
        <title>Genomic Encyclopedia of Type Strains, Phase IV (KMG-IV): sequencing the most valuable type-strain genomes for metagenomic binning, comparative biology and taxonomic classification.</title>
        <authorList>
            <person name="Goeker M."/>
        </authorList>
    </citation>
    <scope>NUCLEOTIDE SEQUENCE [LARGE SCALE GENOMIC DNA]</scope>
    <source>
        <strain evidence="2 3">DSM 100301</strain>
    </source>
</reference>
<organism evidence="2 3">
    <name type="scientific">Rhizobium paknamense</name>
    <dbReference type="NCBI Taxonomy" id="1206817"/>
    <lineage>
        <taxon>Bacteria</taxon>
        <taxon>Pseudomonadati</taxon>
        <taxon>Pseudomonadota</taxon>
        <taxon>Alphaproteobacteria</taxon>
        <taxon>Hyphomicrobiales</taxon>
        <taxon>Rhizobiaceae</taxon>
        <taxon>Rhizobium/Agrobacterium group</taxon>
        <taxon>Rhizobium</taxon>
    </lineage>
</organism>
<name>A0ABU0I8H0_9HYPH</name>
<keyword evidence="1" id="KW-1133">Transmembrane helix</keyword>